<dbReference type="InterPro" id="IPR013535">
    <property type="entry name" value="PUL_dom"/>
</dbReference>
<sequence>MALILRVLETESTDSEAVYRALVALGNMAHAAQKHEGSIPESELGEIKQCLQALPKTFPEERVRSVSQEISTLL</sequence>
<feature type="domain" description="PUL" evidence="1">
    <location>
        <begin position="2"/>
        <end position="69"/>
    </location>
</feature>
<dbReference type="InterPro" id="IPR011989">
    <property type="entry name" value="ARM-like"/>
</dbReference>
<comment type="caution">
    <text evidence="2">The sequence shown here is derived from an EMBL/GenBank/DDBJ whole genome shotgun (WGS) entry which is preliminary data.</text>
</comment>
<protein>
    <recommendedName>
        <fullName evidence="1">PUL domain-containing protein</fullName>
    </recommendedName>
</protein>
<accession>A0ABR3ITL0</accession>
<dbReference type="Gene3D" id="1.25.10.10">
    <property type="entry name" value="Leucine-rich Repeat Variant"/>
    <property type="match status" value="1"/>
</dbReference>
<dbReference type="Pfam" id="PF08324">
    <property type="entry name" value="PUL"/>
    <property type="match status" value="1"/>
</dbReference>
<dbReference type="EMBL" id="JASNQZ010000015">
    <property type="protein sequence ID" value="KAL0946556.1"/>
    <property type="molecule type" value="Genomic_DNA"/>
</dbReference>
<reference evidence="3" key="1">
    <citation type="submission" date="2024-06" db="EMBL/GenBank/DDBJ databases">
        <title>Multi-omics analyses provide insights into the biosynthesis of the anticancer antibiotic pleurotin in Hohenbuehelia grisea.</title>
        <authorList>
            <person name="Weaver J.A."/>
            <person name="Alberti F."/>
        </authorList>
    </citation>
    <scope>NUCLEOTIDE SEQUENCE [LARGE SCALE GENOMIC DNA]</scope>
    <source>
        <strain evidence="3">T-177</strain>
    </source>
</reference>
<gene>
    <name evidence="2" type="ORF">HGRIS_012761</name>
</gene>
<organism evidence="2 3">
    <name type="scientific">Hohenbuehelia grisea</name>
    <dbReference type="NCBI Taxonomy" id="104357"/>
    <lineage>
        <taxon>Eukaryota</taxon>
        <taxon>Fungi</taxon>
        <taxon>Dikarya</taxon>
        <taxon>Basidiomycota</taxon>
        <taxon>Agaricomycotina</taxon>
        <taxon>Agaricomycetes</taxon>
        <taxon>Agaricomycetidae</taxon>
        <taxon>Agaricales</taxon>
        <taxon>Pleurotineae</taxon>
        <taxon>Pleurotaceae</taxon>
        <taxon>Hohenbuehelia</taxon>
    </lineage>
</organism>
<keyword evidence="3" id="KW-1185">Reference proteome</keyword>
<dbReference type="Proteomes" id="UP001556367">
    <property type="component" value="Unassembled WGS sequence"/>
</dbReference>
<evidence type="ECO:0000313" key="2">
    <source>
        <dbReference type="EMBL" id="KAL0946556.1"/>
    </source>
</evidence>
<evidence type="ECO:0000259" key="1">
    <source>
        <dbReference type="Pfam" id="PF08324"/>
    </source>
</evidence>
<evidence type="ECO:0000313" key="3">
    <source>
        <dbReference type="Proteomes" id="UP001556367"/>
    </source>
</evidence>
<proteinExistence type="predicted"/>
<name>A0ABR3ITL0_9AGAR</name>